<dbReference type="Pfam" id="PF00005">
    <property type="entry name" value="ABC_tran"/>
    <property type="match status" value="2"/>
</dbReference>
<evidence type="ECO:0000256" key="6">
    <source>
        <dbReference type="ARBA" id="ARBA00022989"/>
    </source>
</evidence>
<accession>A0A448YN26</accession>
<feature type="transmembrane region" description="Helical" evidence="8">
    <location>
        <begin position="658"/>
        <end position="684"/>
    </location>
</feature>
<dbReference type="SMART" id="SM00382">
    <property type="entry name" value="AAA"/>
    <property type="match status" value="2"/>
</dbReference>
<dbReference type="Gene3D" id="3.40.50.300">
    <property type="entry name" value="P-loop containing nucleotide triphosphate hydrolases"/>
    <property type="match status" value="2"/>
</dbReference>
<keyword evidence="2" id="KW-0813">Transport</keyword>
<feature type="domain" description="ABC transporter" evidence="9">
    <location>
        <begin position="309"/>
        <end position="546"/>
    </location>
</feature>
<name>A0A448YN26_BRENA</name>
<feature type="transmembrane region" description="Helical" evidence="8">
    <location>
        <begin position="758"/>
        <end position="779"/>
    </location>
</feature>
<keyword evidence="7 8" id="KW-0472">Membrane</keyword>
<keyword evidence="5" id="KW-0067">ATP-binding</keyword>
<keyword evidence="12" id="KW-1185">Reference proteome</keyword>
<dbReference type="PROSITE" id="PS50893">
    <property type="entry name" value="ABC_TRANSPORTER_2"/>
    <property type="match status" value="2"/>
</dbReference>
<keyword evidence="6 8" id="KW-1133">Transmembrane helix</keyword>
<evidence type="ECO:0000256" key="4">
    <source>
        <dbReference type="ARBA" id="ARBA00022741"/>
    </source>
</evidence>
<evidence type="ECO:0000256" key="7">
    <source>
        <dbReference type="ARBA" id="ARBA00023136"/>
    </source>
</evidence>
<dbReference type="Gene3D" id="1.20.1560.10">
    <property type="entry name" value="ABC transporter type 1, transmembrane domain"/>
    <property type="match status" value="1"/>
</dbReference>
<feature type="domain" description="ABC transporter" evidence="9">
    <location>
        <begin position="939"/>
        <end position="1176"/>
    </location>
</feature>
<dbReference type="CDD" id="cd18578">
    <property type="entry name" value="ABC_6TM_Pgp_ABCB1_D2_like"/>
    <property type="match status" value="1"/>
</dbReference>
<dbReference type="PANTHER" id="PTHR43394">
    <property type="entry name" value="ATP-DEPENDENT PERMEASE MDL1, MITOCHONDRIAL"/>
    <property type="match status" value="1"/>
</dbReference>
<evidence type="ECO:0000259" key="10">
    <source>
        <dbReference type="PROSITE" id="PS50929"/>
    </source>
</evidence>
<feature type="transmembrane region" description="Helical" evidence="8">
    <location>
        <begin position="611"/>
        <end position="638"/>
    </location>
</feature>
<organism evidence="11 12">
    <name type="scientific">Brettanomyces naardenensis</name>
    <name type="common">Yeast</name>
    <dbReference type="NCBI Taxonomy" id="13370"/>
    <lineage>
        <taxon>Eukaryota</taxon>
        <taxon>Fungi</taxon>
        <taxon>Dikarya</taxon>
        <taxon>Ascomycota</taxon>
        <taxon>Saccharomycotina</taxon>
        <taxon>Pichiomycetes</taxon>
        <taxon>Pichiales</taxon>
        <taxon>Pichiaceae</taxon>
        <taxon>Brettanomyces</taxon>
    </lineage>
</organism>
<dbReference type="PANTHER" id="PTHR43394:SF15">
    <property type="entry name" value="ALPHA-FACTOR-TRANSPORTING ATPASE"/>
    <property type="match status" value="1"/>
</dbReference>
<dbReference type="InParanoid" id="A0A448YN26"/>
<dbReference type="InterPro" id="IPR017871">
    <property type="entry name" value="ABC_transporter-like_CS"/>
</dbReference>
<evidence type="ECO:0000256" key="8">
    <source>
        <dbReference type="SAM" id="Phobius"/>
    </source>
</evidence>
<dbReference type="Pfam" id="PF00664">
    <property type="entry name" value="ABC_membrane"/>
    <property type="match status" value="2"/>
</dbReference>
<evidence type="ECO:0000313" key="11">
    <source>
        <dbReference type="EMBL" id="VEU22344.1"/>
    </source>
</evidence>
<dbReference type="GO" id="GO:0005524">
    <property type="term" value="F:ATP binding"/>
    <property type="evidence" value="ECO:0007669"/>
    <property type="project" value="UniProtKB-KW"/>
</dbReference>
<feature type="domain" description="ABC transmembrane type-1" evidence="10">
    <location>
        <begin position="614"/>
        <end position="901"/>
    </location>
</feature>
<feature type="domain" description="ABC transmembrane type-1" evidence="10">
    <location>
        <begin position="1"/>
        <end position="275"/>
    </location>
</feature>
<dbReference type="OrthoDB" id="6500128at2759"/>
<dbReference type="EMBL" id="CAACVR010000023">
    <property type="protein sequence ID" value="VEU22344.1"/>
    <property type="molecule type" value="Genomic_DNA"/>
</dbReference>
<dbReference type="SUPFAM" id="SSF52540">
    <property type="entry name" value="P-loop containing nucleoside triphosphate hydrolases"/>
    <property type="match status" value="2"/>
</dbReference>
<dbReference type="GO" id="GO:0016887">
    <property type="term" value="F:ATP hydrolysis activity"/>
    <property type="evidence" value="ECO:0007669"/>
    <property type="project" value="InterPro"/>
</dbReference>
<feature type="transmembrane region" description="Helical" evidence="8">
    <location>
        <begin position="251"/>
        <end position="273"/>
    </location>
</feature>
<dbReference type="AlphaFoldDB" id="A0A448YN26"/>
<comment type="subcellular location">
    <subcellularLocation>
        <location evidence="1">Membrane</location>
        <topology evidence="1">Multi-pass membrane protein</topology>
    </subcellularLocation>
</comment>
<evidence type="ECO:0000259" key="9">
    <source>
        <dbReference type="PROSITE" id="PS50893"/>
    </source>
</evidence>
<sequence length="1177" mass="131756">MVSKVFDYLSSFISGEYSTVNDFLGDLRLVCIAIALIGLASTIFSWLQITTLCILADRLQTRCRLGLFESLMERKFEWFEKGSQNLNGELIQLNRSIEEYRSSVGEFTAIFIKSIFTVISLFIASFILCWRLTLLVIVTVPLMGIILFAFGRFIDTWAEREDTATSEATAILDWNLNNFAWVKTAFTQDTELSKFNRKLRNNNGAYNKFNIFTSAASSLMRVFSLMMFVQSFWFGSFLVQKGYNTSGEVLSSFYACLNMATTFQAISIILVVLQKGAVSFEKILKFIGRQETKRSDFGYIPRIPIKGEIVFKDVGFQYNSRKDDHSTLQNINISVKEGGITFLVGKSGSGKSTIGSLLLRLYKLEKGTIYLDGYDIEKVDKYWLRDQICFVQQFSPIFEGSIRENIVLGTADVDRLDDAINKACLNELVHSLPHGLDTIIGKSEDSFQPSGGEKQRIALARCFLRDSPVLILDESMSAIDISQRKRLMKTIRNCRQGKTTIIISHETSEIDDADEVYLIDEGEIKEYGLKEELRTKKGFFEKMESYGFQAEKKEQRPLTLLDKSPSSVEESFHEDLEKQSPISSSKATSTSQHFRLVPRFLSRMISTKLQLAYIIGVTLSVCRSALTPLFSYCFSKLIAGIVPQRGTGLTHQSYQLKWSLILTGIALSDGLFFMVARLITGFVADKIVESTRSRSFSKILSLDMNWFQDCKKTEMSTQLMNDTRDMRSVYGGCIDSVIGGLVIFIVGTIWAAVVGWKLALVGLSFFPLFGLVGIIASILSKNTENEYKGTVVSAEDGIQETVRSIRTVVCLNLQHYVVARFQNRATQMLAAGYKRSITLGMNMSLSAVIVNLAQAILFYYGLKLVVTEQYNLVQTMQVIMLIMFSSAFSASLLGSIPGFHRGMRVASKLNEVLNLKDDPNQNRGYNTPNLANIETPDAFELITVDFSYSGDRQILDNFCLSIPKNSITCLVGSSGCGKSTVLSLLLRLYTPQRGNLLVGGYDENTIKLGHLRQAMAVVPQKHYFLEASIRDNLLYGNPASSTISDETIMSTLALVNMDDFIDSLSQGLDTKIGGDSKNMVVSGGQAQRLCIVRALLRPSRILILDECTSSLDPYNAELVTKLLTKLKGYMSIVMVTHKEEMMKLSDTICMLSEGSIVEEGSYDDLMAKKGKFYNFVK</sequence>
<feature type="transmembrane region" description="Helical" evidence="8">
    <location>
        <begin position="134"/>
        <end position="154"/>
    </location>
</feature>
<evidence type="ECO:0000256" key="1">
    <source>
        <dbReference type="ARBA" id="ARBA00004141"/>
    </source>
</evidence>
<gene>
    <name evidence="11" type="ORF">BRENAR_LOCUS3075</name>
</gene>
<dbReference type="FunFam" id="3.40.50.300:FF:000604">
    <property type="entry name" value="ABC transporter B family member 28"/>
    <property type="match status" value="2"/>
</dbReference>
<dbReference type="SUPFAM" id="SSF90123">
    <property type="entry name" value="ABC transporter transmembrane region"/>
    <property type="match status" value="2"/>
</dbReference>
<dbReference type="InterPro" id="IPR003593">
    <property type="entry name" value="AAA+_ATPase"/>
</dbReference>
<reference evidence="11 12" key="1">
    <citation type="submission" date="2018-12" db="EMBL/GenBank/DDBJ databases">
        <authorList>
            <person name="Tiukova I."/>
            <person name="Dainat J."/>
        </authorList>
    </citation>
    <scope>NUCLEOTIDE SEQUENCE [LARGE SCALE GENOMIC DNA]</scope>
</reference>
<dbReference type="PROSITE" id="PS00211">
    <property type="entry name" value="ABC_TRANSPORTER_1"/>
    <property type="match status" value="1"/>
</dbReference>
<protein>
    <submittedName>
        <fullName evidence="11">DEKNAAC103547</fullName>
    </submittedName>
</protein>
<dbReference type="STRING" id="13370.A0A448YN26"/>
<dbReference type="GO" id="GO:0015421">
    <property type="term" value="F:ABC-type oligopeptide transporter activity"/>
    <property type="evidence" value="ECO:0007669"/>
    <property type="project" value="TreeGrafter"/>
</dbReference>
<dbReference type="Proteomes" id="UP000290900">
    <property type="component" value="Unassembled WGS sequence"/>
</dbReference>
<dbReference type="GO" id="GO:0090374">
    <property type="term" value="P:oligopeptide export from mitochondrion"/>
    <property type="evidence" value="ECO:0007669"/>
    <property type="project" value="TreeGrafter"/>
</dbReference>
<evidence type="ECO:0000256" key="3">
    <source>
        <dbReference type="ARBA" id="ARBA00022692"/>
    </source>
</evidence>
<dbReference type="GO" id="GO:0005743">
    <property type="term" value="C:mitochondrial inner membrane"/>
    <property type="evidence" value="ECO:0007669"/>
    <property type="project" value="TreeGrafter"/>
</dbReference>
<evidence type="ECO:0000313" key="12">
    <source>
        <dbReference type="Proteomes" id="UP000290900"/>
    </source>
</evidence>
<dbReference type="PROSITE" id="PS50929">
    <property type="entry name" value="ABC_TM1F"/>
    <property type="match status" value="2"/>
</dbReference>
<feature type="transmembrane region" description="Helical" evidence="8">
    <location>
        <begin position="27"/>
        <end position="55"/>
    </location>
</feature>
<feature type="transmembrane region" description="Helical" evidence="8">
    <location>
        <begin position="218"/>
        <end position="239"/>
    </location>
</feature>
<proteinExistence type="predicted"/>
<feature type="transmembrane region" description="Helical" evidence="8">
    <location>
        <begin position="874"/>
        <end position="894"/>
    </location>
</feature>
<dbReference type="InterPro" id="IPR036640">
    <property type="entry name" value="ABC1_TM_sf"/>
</dbReference>
<dbReference type="InterPro" id="IPR039421">
    <property type="entry name" value="Type_1_exporter"/>
</dbReference>
<evidence type="ECO:0000256" key="5">
    <source>
        <dbReference type="ARBA" id="ARBA00022840"/>
    </source>
</evidence>
<dbReference type="FunCoup" id="A0A448YN26">
    <property type="interactions" value="787"/>
</dbReference>
<keyword evidence="4" id="KW-0547">Nucleotide-binding</keyword>
<evidence type="ECO:0000256" key="2">
    <source>
        <dbReference type="ARBA" id="ARBA00022448"/>
    </source>
</evidence>
<dbReference type="CDD" id="cd18577">
    <property type="entry name" value="ABC_6TM_Pgp_ABCB1_D1_like"/>
    <property type="match status" value="1"/>
</dbReference>
<keyword evidence="3 8" id="KW-0812">Transmembrane</keyword>
<feature type="transmembrane region" description="Helical" evidence="8">
    <location>
        <begin position="729"/>
        <end position="752"/>
    </location>
</feature>
<dbReference type="InterPro" id="IPR011527">
    <property type="entry name" value="ABC1_TM_dom"/>
</dbReference>
<feature type="transmembrane region" description="Helical" evidence="8">
    <location>
        <begin position="843"/>
        <end position="862"/>
    </location>
</feature>
<dbReference type="InterPro" id="IPR003439">
    <property type="entry name" value="ABC_transporter-like_ATP-bd"/>
</dbReference>
<feature type="transmembrane region" description="Helical" evidence="8">
    <location>
        <begin position="110"/>
        <end position="128"/>
    </location>
</feature>
<dbReference type="InterPro" id="IPR027417">
    <property type="entry name" value="P-loop_NTPase"/>
</dbReference>